<comment type="cofactor">
    <cofactor evidence="1 5">
        <name>FAD</name>
        <dbReference type="ChEBI" id="CHEBI:57692"/>
    </cofactor>
</comment>
<evidence type="ECO:0000313" key="10">
    <source>
        <dbReference type="Proteomes" id="UP000199379"/>
    </source>
</evidence>
<protein>
    <submittedName>
        <fullName evidence="9">Choline dehydrogenase</fullName>
    </submittedName>
</protein>
<dbReference type="SUPFAM" id="SSF51905">
    <property type="entry name" value="FAD/NAD(P)-binding domain"/>
    <property type="match status" value="1"/>
</dbReference>
<dbReference type="Pfam" id="PF00732">
    <property type="entry name" value="GMC_oxred_N"/>
    <property type="match status" value="1"/>
</dbReference>
<accession>A0A1H7DQU5</accession>
<feature type="binding site" evidence="5">
    <location>
        <position position="217"/>
    </location>
    <ligand>
        <name>FAD</name>
        <dbReference type="ChEBI" id="CHEBI:57692"/>
    </ligand>
</feature>
<dbReference type="EMBL" id="FNYD01000013">
    <property type="protein sequence ID" value="SEK04126.1"/>
    <property type="molecule type" value="Genomic_DNA"/>
</dbReference>
<evidence type="ECO:0000256" key="1">
    <source>
        <dbReference type="ARBA" id="ARBA00001974"/>
    </source>
</evidence>
<dbReference type="Gene3D" id="3.50.50.60">
    <property type="entry name" value="FAD/NAD(P)-binding domain"/>
    <property type="match status" value="1"/>
</dbReference>
<dbReference type="AlphaFoldDB" id="A0A1H7DQU5"/>
<comment type="similarity">
    <text evidence="2 6">Belongs to the GMC oxidoreductase family.</text>
</comment>
<dbReference type="Proteomes" id="UP000199379">
    <property type="component" value="Unassembled WGS sequence"/>
</dbReference>
<dbReference type="InterPro" id="IPR012132">
    <property type="entry name" value="GMC_OxRdtase"/>
</dbReference>
<dbReference type="GO" id="GO:0016614">
    <property type="term" value="F:oxidoreductase activity, acting on CH-OH group of donors"/>
    <property type="evidence" value="ECO:0007669"/>
    <property type="project" value="InterPro"/>
</dbReference>
<dbReference type="GO" id="GO:0050660">
    <property type="term" value="F:flavin adenine dinucleotide binding"/>
    <property type="evidence" value="ECO:0007669"/>
    <property type="project" value="InterPro"/>
</dbReference>
<dbReference type="SUPFAM" id="SSF54373">
    <property type="entry name" value="FAD-linked reductases, C-terminal domain"/>
    <property type="match status" value="1"/>
</dbReference>
<gene>
    <name evidence="9" type="ORF">SAMN05444007_1139</name>
</gene>
<feature type="binding site" evidence="5">
    <location>
        <position position="81"/>
    </location>
    <ligand>
        <name>FAD</name>
        <dbReference type="ChEBI" id="CHEBI:57692"/>
    </ligand>
</feature>
<keyword evidence="4 5" id="KW-0274">FAD</keyword>
<dbReference type="InterPro" id="IPR007867">
    <property type="entry name" value="GMC_OxRtase_C"/>
</dbReference>
<reference evidence="9 10" key="1">
    <citation type="submission" date="2016-10" db="EMBL/GenBank/DDBJ databases">
        <authorList>
            <person name="de Groot N.N."/>
        </authorList>
    </citation>
    <scope>NUCLEOTIDE SEQUENCE [LARGE SCALE GENOMIC DNA]</scope>
    <source>
        <strain evidence="9 10">DSM 29340</strain>
    </source>
</reference>
<proteinExistence type="inferred from homology"/>
<evidence type="ECO:0000256" key="5">
    <source>
        <dbReference type="PIRSR" id="PIRSR000137-2"/>
    </source>
</evidence>
<evidence type="ECO:0000259" key="8">
    <source>
        <dbReference type="PROSITE" id="PS00624"/>
    </source>
</evidence>
<dbReference type="InterPro" id="IPR036188">
    <property type="entry name" value="FAD/NAD-bd_sf"/>
</dbReference>
<dbReference type="OrthoDB" id="9785276at2"/>
<keyword evidence="10" id="KW-1185">Reference proteome</keyword>
<dbReference type="PIRSF" id="PIRSF000137">
    <property type="entry name" value="Alcohol_oxidase"/>
    <property type="match status" value="1"/>
</dbReference>
<feature type="domain" description="Glucose-methanol-choline oxidoreductase N-terminal" evidence="8">
    <location>
        <begin position="252"/>
        <end position="266"/>
    </location>
</feature>
<dbReference type="PANTHER" id="PTHR11552:SF147">
    <property type="entry name" value="CHOLINE DEHYDROGENASE, MITOCHONDRIAL"/>
    <property type="match status" value="1"/>
</dbReference>
<dbReference type="InterPro" id="IPR000172">
    <property type="entry name" value="GMC_OxRdtase_N"/>
</dbReference>
<dbReference type="Gene3D" id="3.30.560.10">
    <property type="entry name" value="Glucose Oxidase, domain 3"/>
    <property type="match status" value="1"/>
</dbReference>
<dbReference type="PROSITE" id="PS00623">
    <property type="entry name" value="GMC_OXRED_1"/>
    <property type="match status" value="1"/>
</dbReference>
<dbReference type="STRING" id="1227549.SAMN05444007_1139"/>
<evidence type="ECO:0000256" key="4">
    <source>
        <dbReference type="ARBA" id="ARBA00022827"/>
    </source>
</evidence>
<dbReference type="PANTHER" id="PTHR11552">
    <property type="entry name" value="GLUCOSE-METHANOL-CHOLINE GMC OXIDOREDUCTASE"/>
    <property type="match status" value="1"/>
</dbReference>
<feature type="domain" description="Glucose-methanol-choline oxidoreductase N-terminal" evidence="7">
    <location>
        <begin position="79"/>
        <end position="102"/>
    </location>
</feature>
<organism evidence="9 10">
    <name type="scientific">Cribrihabitans marinus</name>
    <dbReference type="NCBI Taxonomy" id="1227549"/>
    <lineage>
        <taxon>Bacteria</taxon>
        <taxon>Pseudomonadati</taxon>
        <taxon>Pseudomonadota</taxon>
        <taxon>Alphaproteobacteria</taxon>
        <taxon>Rhodobacterales</taxon>
        <taxon>Paracoccaceae</taxon>
        <taxon>Cribrihabitans</taxon>
    </lineage>
</organism>
<evidence type="ECO:0000313" key="9">
    <source>
        <dbReference type="EMBL" id="SEK04126.1"/>
    </source>
</evidence>
<evidence type="ECO:0000259" key="7">
    <source>
        <dbReference type="PROSITE" id="PS00623"/>
    </source>
</evidence>
<keyword evidence="3 6" id="KW-0285">Flavoprotein</keyword>
<evidence type="ECO:0000256" key="3">
    <source>
        <dbReference type="ARBA" id="ARBA00022630"/>
    </source>
</evidence>
<name>A0A1H7DQU5_9RHOB</name>
<sequence length="529" mass="56522">MDFDYIIIGGGSAGCVLAARLSEMPDARILLLESGGRDRHPFYAIPAGFAKMTKGIGSWGWSTVPQTHLGNRVLTYTQARVIGGGSSINAQIYTRGTAADYDRWANQEGCPGWTYRDVLPYFRKSERNSRGADEFHGADGPMGVSDPAAPLPICDAFLSAAEEYGLPRNPDLAGGSQFGVGYYQLTQREARRASTASAFLRPALHRANLKVRMNCRVARILVTDGRATGVEITEGGQRHQLKARREVILSAGAIGSPKLLMQSGIGPGAHLAELGIEVVHDNGSVGANLQDHLDLFTIWECTGPHTYDTYASPFRAALAGLRYLLTRTGPAASSLFETGGFAPLAEGDTEPGIQFHLGLGSGIEAGVEKLRNAGVTLNSAVTRPFSRGTVRLSAPDPGAPPLIDPNYWSDPRDRDNALRGLRMARAIMGQPALAPYVAREVLPGCGVGTDAALIDYACRTAKTDHHPVGTCRMGSDEAAVVDLQLRFKGIDGLRICDASVMPSLISSNTNAATIMIAERCADFIKSPDR</sequence>
<dbReference type="PROSITE" id="PS00624">
    <property type="entry name" value="GMC_OXRED_2"/>
    <property type="match status" value="1"/>
</dbReference>
<evidence type="ECO:0000256" key="2">
    <source>
        <dbReference type="ARBA" id="ARBA00010790"/>
    </source>
</evidence>
<evidence type="ECO:0000256" key="6">
    <source>
        <dbReference type="RuleBase" id="RU003968"/>
    </source>
</evidence>
<dbReference type="RefSeq" id="WP_092370598.1">
    <property type="nucleotide sequence ID" value="NZ_BMGV01000012.1"/>
</dbReference>
<dbReference type="Pfam" id="PF05199">
    <property type="entry name" value="GMC_oxred_C"/>
    <property type="match status" value="1"/>
</dbReference>